<evidence type="ECO:0000313" key="1">
    <source>
        <dbReference type="EMBL" id="CAB1457567.1"/>
    </source>
</evidence>
<dbReference type="EMBL" id="CADEAL010004348">
    <property type="protein sequence ID" value="CAB1457567.1"/>
    <property type="molecule type" value="Genomic_DNA"/>
</dbReference>
<name>A0A9N7VQW3_PLEPL</name>
<comment type="caution">
    <text evidence="1">The sequence shown here is derived from an EMBL/GenBank/DDBJ whole genome shotgun (WGS) entry which is preliminary data.</text>
</comment>
<protein>
    <submittedName>
        <fullName evidence="1">Uncharacterized protein</fullName>
    </submittedName>
</protein>
<dbReference type="AlphaFoldDB" id="A0A9N7VQW3"/>
<gene>
    <name evidence="1" type="ORF">PLEPLA_LOCUS45391</name>
</gene>
<keyword evidence="2" id="KW-1185">Reference proteome</keyword>
<dbReference type="Proteomes" id="UP001153269">
    <property type="component" value="Unassembled WGS sequence"/>
</dbReference>
<reference evidence="1" key="1">
    <citation type="submission" date="2020-03" db="EMBL/GenBank/DDBJ databases">
        <authorList>
            <person name="Weist P."/>
        </authorList>
    </citation>
    <scope>NUCLEOTIDE SEQUENCE</scope>
</reference>
<evidence type="ECO:0000313" key="2">
    <source>
        <dbReference type="Proteomes" id="UP001153269"/>
    </source>
</evidence>
<organism evidence="1 2">
    <name type="scientific">Pleuronectes platessa</name>
    <name type="common">European plaice</name>
    <dbReference type="NCBI Taxonomy" id="8262"/>
    <lineage>
        <taxon>Eukaryota</taxon>
        <taxon>Metazoa</taxon>
        <taxon>Chordata</taxon>
        <taxon>Craniata</taxon>
        <taxon>Vertebrata</taxon>
        <taxon>Euteleostomi</taxon>
        <taxon>Actinopterygii</taxon>
        <taxon>Neopterygii</taxon>
        <taxon>Teleostei</taxon>
        <taxon>Neoteleostei</taxon>
        <taxon>Acanthomorphata</taxon>
        <taxon>Carangaria</taxon>
        <taxon>Pleuronectiformes</taxon>
        <taxon>Pleuronectoidei</taxon>
        <taxon>Pleuronectidae</taxon>
        <taxon>Pleuronectes</taxon>
    </lineage>
</organism>
<accession>A0A9N7VQW3</accession>
<sequence>MVRGPGIGEWQSGQIPFYPQCTDSKECVPCCPALPVSFRSITVVVRRSVLPGGSEGERRSASNCRPVRKLIGRSLSGLGNNSGSELLVHRPGCPLLELEGAQEPGMA</sequence>
<proteinExistence type="predicted"/>